<dbReference type="NCBIfam" id="TIGR00544">
    <property type="entry name" value="lgt"/>
    <property type="match status" value="1"/>
</dbReference>
<dbReference type="Proteomes" id="UP000054976">
    <property type="component" value="Unassembled WGS sequence"/>
</dbReference>
<feature type="transmembrane region" description="Helical" evidence="7">
    <location>
        <begin position="57"/>
        <end position="78"/>
    </location>
</feature>
<evidence type="ECO:0000256" key="4">
    <source>
        <dbReference type="ARBA" id="ARBA00022692"/>
    </source>
</evidence>
<name>A0A0U9HQD9_9BACT</name>
<evidence type="ECO:0000256" key="3">
    <source>
        <dbReference type="ARBA" id="ARBA00022679"/>
    </source>
</evidence>
<keyword evidence="4 7" id="KW-0812">Transmembrane</keyword>
<keyword evidence="2 7" id="KW-1003">Cell membrane</keyword>
<organism evidence="8 9">
    <name type="scientific">Thermodesulfovibrio aggregans</name>
    <dbReference type="NCBI Taxonomy" id="86166"/>
    <lineage>
        <taxon>Bacteria</taxon>
        <taxon>Pseudomonadati</taxon>
        <taxon>Nitrospirota</taxon>
        <taxon>Thermodesulfovibrionia</taxon>
        <taxon>Thermodesulfovibrionales</taxon>
        <taxon>Thermodesulfovibrionaceae</taxon>
        <taxon>Thermodesulfovibrio</taxon>
    </lineage>
</organism>
<dbReference type="HAMAP" id="MF_01147">
    <property type="entry name" value="Lgt"/>
    <property type="match status" value="1"/>
</dbReference>
<comment type="catalytic activity">
    <reaction evidence="7">
        <text>L-cysteinyl-[prolipoprotein] + a 1,2-diacyl-sn-glycero-3-phospho-(1'-sn-glycerol) = an S-1,2-diacyl-sn-glyceryl-L-cysteinyl-[prolipoprotein] + sn-glycerol 1-phosphate + H(+)</text>
        <dbReference type="Rhea" id="RHEA:56712"/>
        <dbReference type="Rhea" id="RHEA-COMP:14679"/>
        <dbReference type="Rhea" id="RHEA-COMP:14680"/>
        <dbReference type="ChEBI" id="CHEBI:15378"/>
        <dbReference type="ChEBI" id="CHEBI:29950"/>
        <dbReference type="ChEBI" id="CHEBI:57685"/>
        <dbReference type="ChEBI" id="CHEBI:64716"/>
        <dbReference type="ChEBI" id="CHEBI:140658"/>
        <dbReference type="EC" id="2.5.1.145"/>
    </reaction>
</comment>
<evidence type="ECO:0000256" key="1">
    <source>
        <dbReference type="ARBA" id="ARBA00007150"/>
    </source>
</evidence>
<keyword evidence="3 7" id="KW-0808">Transferase</keyword>
<reference evidence="9" key="1">
    <citation type="submission" date="2016-01" db="EMBL/GenBank/DDBJ databases">
        <title>Draft genome sequence of Thermodesulfovibrio aggregans strain TGE-P1.</title>
        <authorList>
            <person name="Sekiguchi Y."/>
            <person name="Ohashi A."/>
            <person name="Matsuura N."/>
            <person name="Tourlousse M.D."/>
        </authorList>
    </citation>
    <scope>NUCLEOTIDE SEQUENCE [LARGE SCALE GENOMIC DNA]</scope>
    <source>
        <strain evidence="9">TGE-P1</strain>
    </source>
</reference>
<keyword evidence="8" id="KW-0449">Lipoprotein</keyword>
<keyword evidence="5 7" id="KW-1133">Transmembrane helix</keyword>
<comment type="subcellular location">
    <subcellularLocation>
        <location evidence="7">Cell membrane</location>
        <topology evidence="7">Multi-pass membrane protein</topology>
    </subcellularLocation>
</comment>
<dbReference type="GO" id="GO:0042158">
    <property type="term" value="P:lipoprotein biosynthetic process"/>
    <property type="evidence" value="ECO:0007669"/>
    <property type="project" value="UniProtKB-UniRule"/>
</dbReference>
<dbReference type="AlphaFoldDB" id="A0A0U9HQD9"/>
<dbReference type="EMBL" id="BCNO01000001">
    <property type="protein sequence ID" value="GAQ94386.1"/>
    <property type="molecule type" value="Genomic_DNA"/>
</dbReference>
<feature type="transmembrane region" description="Helical" evidence="7">
    <location>
        <begin position="90"/>
        <end position="113"/>
    </location>
</feature>
<keyword evidence="9" id="KW-1185">Reference proteome</keyword>
<keyword evidence="6 7" id="KW-0472">Membrane</keyword>
<dbReference type="UniPathway" id="UPA00664"/>
<dbReference type="GO" id="GO:0008961">
    <property type="term" value="F:phosphatidylglycerol-prolipoprotein diacylglyceryl transferase activity"/>
    <property type="evidence" value="ECO:0007669"/>
    <property type="project" value="UniProtKB-UniRule"/>
</dbReference>
<dbReference type="EC" id="2.5.1.145" evidence="7"/>
<comment type="caution">
    <text evidence="8">The sequence shown here is derived from an EMBL/GenBank/DDBJ whole genome shotgun (WGS) entry which is preliminary data.</text>
</comment>
<evidence type="ECO:0000256" key="5">
    <source>
        <dbReference type="ARBA" id="ARBA00022989"/>
    </source>
</evidence>
<dbReference type="RefSeq" id="WP_059175847.1">
    <property type="nucleotide sequence ID" value="NZ_BCNO01000001.1"/>
</dbReference>
<protein>
    <recommendedName>
        <fullName evidence="7">Phosphatidylglycerol--prolipoprotein diacylglyceryl transferase</fullName>
        <ecNumber evidence="7">2.5.1.145</ecNumber>
    </recommendedName>
</protein>
<evidence type="ECO:0000256" key="2">
    <source>
        <dbReference type="ARBA" id="ARBA00022475"/>
    </source>
</evidence>
<dbReference type="PANTHER" id="PTHR30589">
    <property type="entry name" value="PROLIPOPROTEIN DIACYLGLYCERYL TRANSFERASE"/>
    <property type="match status" value="1"/>
</dbReference>
<evidence type="ECO:0000256" key="7">
    <source>
        <dbReference type="HAMAP-Rule" id="MF_01147"/>
    </source>
</evidence>
<dbReference type="Pfam" id="PF01790">
    <property type="entry name" value="LGT"/>
    <property type="match status" value="1"/>
</dbReference>
<dbReference type="STRING" id="86166.TAGGR_1566"/>
<dbReference type="OrthoDB" id="871140at2"/>
<feature type="transmembrane region" description="Helical" evidence="7">
    <location>
        <begin position="19"/>
        <end position="37"/>
    </location>
</feature>
<evidence type="ECO:0000313" key="8">
    <source>
        <dbReference type="EMBL" id="GAQ94386.1"/>
    </source>
</evidence>
<feature type="transmembrane region" description="Helical" evidence="7">
    <location>
        <begin position="198"/>
        <end position="216"/>
    </location>
</feature>
<dbReference type="InterPro" id="IPR001640">
    <property type="entry name" value="Lgt"/>
</dbReference>
<comment type="pathway">
    <text evidence="7">Protein modification; lipoprotein biosynthesis (diacylglyceryl transfer).</text>
</comment>
<proteinExistence type="inferred from homology"/>
<dbReference type="PANTHER" id="PTHR30589:SF0">
    <property type="entry name" value="PHOSPHATIDYLGLYCEROL--PROLIPOPROTEIN DIACYLGLYCERYL TRANSFERASE"/>
    <property type="match status" value="1"/>
</dbReference>
<evidence type="ECO:0000256" key="6">
    <source>
        <dbReference type="ARBA" id="ARBA00023136"/>
    </source>
</evidence>
<feature type="binding site" evidence="7">
    <location>
        <position position="139"/>
    </location>
    <ligand>
        <name>a 1,2-diacyl-sn-glycero-3-phospho-(1'-sn-glycerol)</name>
        <dbReference type="ChEBI" id="CHEBI:64716"/>
    </ligand>
</feature>
<feature type="transmembrane region" description="Helical" evidence="7">
    <location>
        <begin position="228"/>
        <end position="253"/>
    </location>
</feature>
<evidence type="ECO:0000313" key="9">
    <source>
        <dbReference type="Proteomes" id="UP000054976"/>
    </source>
</evidence>
<comment type="function">
    <text evidence="7">Catalyzes the transfer of the diacylglyceryl group from phosphatidylglycerol to the sulfhydryl group of the N-terminal cysteine of a prolipoprotein, the first step in the formation of mature lipoproteins.</text>
</comment>
<dbReference type="PROSITE" id="PS01311">
    <property type="entry name" value="LGT"/>
    <property type="match status" value="1"/>
</dbReference>
<comment type="similarity">
    <text evidence="1 7">Belongs to the Lgt family.</text>
</comment>
<accession>A0A0U9HQD9</accession>
<sequence>MIPYPNISPEIVKIGPLSIRWYGLMYLIGFICSYLIVKREIKRRGLRVEKDFLENLYFYLILGLLLGARLGYVIFYNLPYYINHPLEVFAIWQGGMSFHGGLIGVIVSAWLFTKAKKFDFFTLTDMLVLTAPIGLGLGRIGNFINGELYGRITDVPWAMVFPEGGPLPRHPSQLYEAALEGFALFVILWFLKDKFNRSGIVSSLFLILYGLFRFFVEFFREPDPQIGYILGIFTMGQVLCSIMIVSGSGLLFYRSRK</sequence>
<dbReference type="GO" id="GO:0005886">
    <property type="term" value="C:plasma membrane"/>
    <property type="evidence" value="ECO:0007669"/>
    <property type="project" value="UniProtKB-SubCell"/>
</dbReference>
<feature type="transmembrane region" description="Helical" evidence="7">
    <location>
        <begin position="120"/>
        <end position="140"/>
    </location>
</feature>
<feature type="transmembrane region" description="Helical" evidence="7">
    <location>
        <begin position="174"/>
        <end position="191"/>
    </location>
</feature>
<gene>
    <name evidence="7" type="primary">lgt</name>
    <name evidence="8" type="ORF">TAGGR_1566</name>
</gene>